<sequence length="680" mass="73820">MLVYLGHRVTRKGQKPHARKLDVLSNIIAENETHPMDIPSSPLGSSEGSLYEDSTPPTTPASSPLFGASRGDELVSSSFPSSSTTYNLSSEQRVHDIPSVATLWRPSAALVQNVCVVGAGYVGGPTAAVLALHNPSIAVEVVDRDPRRIQRWKSPHLPVHEPGLGNVVRVARDGADFVTSSASIAAMLGDVKRKPNLFFTCDSARSISRADMVFLAVNTPTKSFGLGAGRATDMTAVDEAVREIALHAKPGAVIVEKSTVPCGTAQRIRQMFATLRPEVPFEVLSNPEFLSEGSAIDNLVKPDRVLIGYSGTPVGRRAANMLASLYSTWVPASRILEINSWSSELSKLVANAMLAQRISSINSISAICEKTGAEVDQVAKAVGMDTRIGPQFLKAGLGFGGSCFRKDIASLTYLAESLGLDDVAQYWNQVNVMNVAQRSRFARKVIDRFEGNLHGRKVALLGFAFKKDTGDTRESLAVDVVQLLIEERPMEIAIYDPYCQEEDILRELEMILANHSEKDSVVKVLADPYLACSQAHAVLVMTDCGQFKNVPASRGRSSSAYQTSAARADQDIYDSLAEVIMTPVKPEEETWAFNGISYRLVPQEACATDCASCRSTSSRPATAEPLEWARIAYNLKEPKWVLDGRCFLDVREMEKLGIQLDTVGRRPGASQSNDSTTAEI</sequence>
<feature type="binding site" evidence="8">
    <location>
        <position position="466"/>
    </location>
    <ligand>
        <name>substrate</name>
    </ligand>
</feature>
<evidence type="ECO:0000259" key="11">
    <source>
        <dbReference type="SMART" id="SM00984"/>
    </source>
</evidence>
<dbReference type="GO" id="GO:0003979">
    <property type="term" value="F:UDP-glucose 6-dehydrogenase activity"/>
    <property type="evidence" value="ECO:0007669"/>
    <property type="project" value="UniProtKB-EC"/>
</dbReference>
<dbReference type="InterPro" id="IPR014027">
    <property type="entry name" value="UDP-Glc/GDP-Man_DH_C"/>
</dbReference>
<dbReference type="InterPro" id="IPR028357">
    <property type="entry name" value="UDPglc_DH_bac"/>
</dbReference>
<gene>
    <name evidence="12" type="ORF">ABOM_004047</name>
</gene>
<dbReference type="PIRSF" id="PIRSF500134">
    <property type="entry name" value="UDPglc_DH_bac"/>
    <property type="match status" value="1"/>
</dbReference>
<dbReference type="Proteomes" id="UP000179179">
    <property type="component" value="Unassembled WGS sequence"/>
</dbReference>
<dbReference type="UniPathway" id="UPA00038">
    <property type="reaction ID" value="UER00491"/>
</dbReference>
<evidence type="ECO:0000256" key="5">
    <source>
        <dbReference type="ARBA" id="ARBA00023027"/>
    </source>
</evidence>
<dbReference type="Pfam" id="PF03721">
    <property type="entry name" value="UDPG_MGDP_dh_N"/>
    <property type="match status" value="2"/>
</dbReference>
<feature type="binding site" evidence="8">
    <location>
        <position position="347"/>
    </location>
    <ligand>
        <name>substrate</name>
    </ligand>
</feature>
<feature type="domain" description="UDP-glucose/GDP-mannose dehydrogenase C-terminal" evidence="11">
    <location>
        <begin position="459"/>
        <end position="563"/>
    </location>
</feature>
<evidence type="ECO:0000256" key="8">
    <source>
        <dbReference type="PIRSR" id="PIRSR500134-2"/>
    </source>
</evidence>
<feature type="binding site" evidence="8">
    <location>
        <begin position="289"/>
        <end position="292"/>
    </location>
    <ligand>
        <name>substrate</name>
    </ligand>
</feature>
<dbReference type="SUPFAM" id="SSF51735">
    <property type="entry name" value="NAD(P)-binding Rossmann-fold domains"/>
    <property type="match status" value="1"/>
</dbReference>
<comment type="similarity">
    <text evidence="2">Belongs to the UDP-glucose/GDP-mannose dehydrogenase family.</text>
</comment>
<evidence type="ECO:0000256" key="6">
    <source>
        <dbReference type="ARBA" id="ARBA00047473"/>
    </source>
</evidence>
<reference evidence="12 13" key="1">
    <citation type="journal article" date="2016" name="Genome Biol. Evol.">
        <title>Draft genome sequence of an aflatoxigenic Aspergillus species, A. bombycis.</title>
        <authorList>
            <person name="Moore G.G."/>
            <person name="Mack B.M."/>
            <person name="Beltz S.B."/>
            <person name="Gilbert M.K."/>
        </authorList>
    </citation>
    <scope>NUCLEOTIDE SEQUENCE [LARGE SCALE GENOMIC DNA]</scope>
    <source>
        <strain evidence="13">NRRL 26010</strain>
    </source>
</reference>
<feature type="binding site" evidence="9">
    <location>
        <position position="143"/>
    </location>
    <ligand>
        <name>NAD(+)</name>
        <dbReference type="ChEBI" id="CHEBI:57540"/>
    </ligand>
</feature>
<evidence type="ECO:0000256" key="2">
    <source>
        <dbReference type="ARBA" id="ARBA00006601"/>
    </source>
</evidence>
<evidence type="ECO:0000256" key="9">
    <source>
        <dbReference type="PIRSR" id="PIRSR500134-3"/>
    </source>
</evidence>
<evidence type="ECO:0000313" key="12">
    <source>
        <dbReference type="EMBL" id="OGM49272.1"/>
    </source>
</evidence>
<dbReference type="Gene3D" id="3.40.50.720">
    <property type="entry name" value="NAD(P)-binding Rossmann-like Domain"/>
    <property type="match status" value="2"/>
</dbReference>
<dbReference type="InterPro" id="IPR017476">
    <property type="entry name" value="UDP-Glc/GDP-Man"/>
</dbReference>
<feature type="region of interest" description="Disordered" evidence="10">
    <location>
        <begin position="32"/>
        <end position="67"/>
    </location>
</feature>
<feature type="active site" description="Nucleophile" evidence="7">
    <location>
        <position position="403"/>
    </location>
</feature>
<dbReference type="SUPFAM" id="SSF48179">
    <property type="entry name" value="6-phosphogluconate dehydrogenase C-terminal domain-like"/>
    <property type="match status" value="1"/>
</dbReference>
<accession>A0A1F8AC29</accession>
<keyword evidence="13" id="KW-1185">Reference proteome</keyword>
<evidence type="ECO:0000256" key="7">
    <source>
        <dbReference type="PIRSR" id="PIRSR500134-1"/>
    </source>
</evidence>
<comment type="pathway">
    <text evidence="1">Nucleotide-sugar biosynthesis; UDP-alpha-D-glucuronate biosynthesis; UDP-alpha-D-glucuronate from UDP-alpha-D-glucose: step 1/1.</text>
</comment>
<keyword evidence="4" id="KW-0560">Oxidoreductase</keyword>
<dbReference type="InterPro" id="IPR008927">
    <property type="entry name" value="6-PGluconate_DH-like_C_sf"/>
</dbReference>
<evidence type="ECO:0000256" key="10">
    <source>
        <dbReference type="SAM" id="MobiDB-lite"/>
    </source>
</evidence>
<feature type="binding site" evidence="9">
    <location>
        <position position="292"/>
    </location>
    <ligand>
        <name>NAD(+)</name>
        <dbReference type="ChEBI" id="CHEBI:57540"/>
    </ligand>
</feature>
<dbReference type="PIRSF" id="PIRSF000124">
    <property type="entry name" value="UDPglc_GDPman_dh"/>
    <property type="match status" value="1"/>
</dbReference>
<dbReference type="OrthoDB" id="5059218at2759"/>
<dbReference type="NCBIfam" id="TIGR03026">
    <property type="entry name" value="NDP-sugDHase"/>
    <property type="match status" value="1"/>
</dbReference>
<feature type="binding site" evidence="9">
    <location>
        <position position="148"/>
    </location>
    <ligand>
        <name>NAD(+)</name>
        <dbReference type="ChEBI" id="CHEBI:57540"/>
    </ligand>
</feature>
<dbReference type="GO" id="GO:0006024">
    <property type="term" value="P:glycosaminoglycan biosynthetic process"/>
    <property type="evidence" value="ECO:0007669"/>
    <property type="project" value="TreeGrafter"/>
</dbReference>
<feature type="binding site" evidence="9">
    <location>
        <position position="473"/>
    </location>
    <ligand>
        <name>NAD(+)</name>
        <dbReference type="ChEBI" id="CHEBI:57540"/>
    </ligand>
</feature>
<dbReference type="GO" id="GO:0005634">
    <property type="term" value="C:nucleus"/>
    <property type="evidence" value="ECO:0007669"/>
    <property type="project" value="TreeGrafter"/>
</dbReference>
<dbReference type="Gene3D" id="1.20.5.100">
    <property type="entry name" value="Cytochrome c1, transmembrane anchor, C-terminal"/>
    <property type="match status" value="1"/>
</dbReference>
<dbReference type="FunFam" id="3.40.50.720:FF:000193">
    <property type="entry name" value="UDP-glucose 6-dehydrogenase"/>
    <property type="match status" value="1"/>
</dbReference>
<feature type="binding site" evidence="9">
    <location>
        <position position="259"/>
    </location>
    <ligand>
        <name>NAD(+)</name>
        <dbReference type="ChEBI" id="CHEBI:57540"/>
    </ligand>
</feature>
<dbReference type="RefSeq" id="XP_022392989.1">
    <property type="nucleotide sequence ID" value="XM_022531177.1"/>
</dbReference>
<dbReference type="EC" id="1.1.1.22" evidence="3"/>
<dbReference type="FunFam" id="1.20.5.100:FF:000001">
    <property type="entry name" value="UDP-glucose 6-dehydrogenase"/>
    <property type="match status" value="1"/>
</dbReference>
<dbReference type="AlphaFoldDB" id="A0A1F8AC29"/>
<dbReference type="PANTHER" id="PTHR11374:SF3">
    <property type="entry name" value="UDP-GLUCOSE 6-DEHYDROGENASE"/>
    <property type="match status" value="1"/>
</dbReference>
<dbReference type="PANTHER" id="PTHR11374">
    <property type="entry name" value="UDP-GLUCOSE DEHYDROGENASE/UDP-MANNAC DEHYDROGENASE"/>
    <property type="match status" value="1"/>
</dbReference>
<dbReference type="GO" id="GO:0051287">
    <property type="term" value="F:NAD binding"/>
    <property type="evidence" value="ECO:0007669"/>
    <property type="project" value="InterPro"/>
</dbReference>
<dbReference type="InterPro" id="IPR001732">
    <property type="entry name" value="UDP-Glc/GDP-Man_DH_N"/>
</dbReference>
<dbReference type="GO" id="GO:0000271">
    <property type="term" value="P:polysaccharide biosynthetic process"/>
    <property type="evidence" value="ECO:0007669"/>
    <property type="project" value="InterPro"/>
</dbReference>
<evidence type="ECO:0000256" key="4">
    <source>
        <dbReference type="ARBA" id="ARBA00023002"/>
    </source>
</evidence>
<keyword evidence="5 9" id="KW-0520">NAD</keyword>
<dbReference type="Pfam" id="PF03720">
    <property type="entry name" value="UDPG_MGDP_dh_C"/>
    <property type="match status" value="1"/>
</dbReference>
<feature type="binding site" evidence="9">
    <location>
        <position position="219"/>
    </location>
    <ligand>
        <name>NAD(+)</name>
        <dbReference type="ChEBI" id="CHEBI:57540"/>
    </ligand>
</feature>
<dbReference type="EMBL" id="LYCR01000010">
    <property type="protein sequence ID" value="OGM49272.1"/>
    <property type="molecule type" value="Genomic_DNA"/>
</dbReference>
<dbReference type="InterPro" id="IPR028356">
    <property type="entry name" value="UDPglc_DH_euk"/>
</dbReference>
<dbReference type="SMART" id="SM00984">
    <property type="entry name" value="UDPG_MGDP_dh_C"/>
    <property type="match status" value="1"/>
</dbReference>
<dbReference type="Pfam" id="PF00984">
    <property type="entry name" value="UDPG_MGDP_dh"/>
    <property type="match status" value="1"/>
</dbReference>
<evidence type="ECO:0000256" key="1">
    <source>
        <dbReference type="ARBA" id="ARBA00004701"/>
    </source>
</evidence>
<dbReference type="SUPFAM" id="SSF52413">
    <property type="entry name" value="UDP-glucose/GDP-mannose dehydrogenase C-terminal domain"/>
    <property type="match status" value="1"/>
</dbReference>
<dbReference type="InterPro" id="IPR014026">
    <property type="entry name" value="UDP-Glc/GDP-Man_DH_dimer"/>
</dbReference>
<name>A0A1F8AC29_9EURO</name>
<feature type="binding site" evidence="9">
    <location>
        <position position="406"/>
    </location>
    <ligand>
        <name>NAD(+)</name>
        <dbReference type="ChEBI" id="CHEBI:57540"/>
    </ligand>
</feature>
<evidence type="ECO:0000256" key="3">
    <source>
        <dbReference type="ARBA" id="ARBA00012954"/>
    </source>
</evidence>
<proteinExistence type="inferred from homology"/>
<evidence type="ECO:0000313" key="13">
    <source>
        <dbReference type="Proteomes" id="UP000179179"/>
    </source>
</evidence>
<organism evidence="12 13">
    <name type="scientific">Aspergillus bombycis</name>
    <dbReference type="NCBI Taxonomy" id="109264"/>
    <lineage>
        <taxon>Eukaryota</taxon>
        <taxon>Fungi</taxon>
        <taxon>Dikarya</taxon>
        <taxon>Ascomycota</taxon>
        <taxon>Pezizomycotina</taxon>
        <taxon>Eurotiomycetes</taxon>
        <taxon>Eurotiomycetidae</taxon>
        <taxon>Eurotiales</taxon>
        <taxon>Aspergillaceae</taxon>
        <taxon>Aspergillus</taxon>
    </lineage>
</organism>
<feature type="compositionally biased region" description="Low complexity" evidence="10">
    <location>
        <begin position="39"/>
        <end position="64"/>
    </location>
</feature>
<dbReference type="GO" id="GO:0006065">
    <property type="term" value="P:UDP-glucuronate biosynthetic process"/>
    <property type="evidence" value="ECO:0007669"/>
    <property type="project" value="UniProtKB-UniPathway"/>
</dbReference>
<protein>
    <recommendedName>
        <fullName evidence="3">UDP-glucose 6-dehydrogenase</fullName>
        <ecNumber evidence="3">1.1.1.22</ecNumber>
    </recommendedName>
</protein>
<feature type="binding site" evidence="8">
    <location>
        <begin position="392"/>
        <end position="396"/>
    </location>
    <ligand>
        <name>substrate</name>
    </ligand>
</feature>
<dbReference type="InterPro" id="IPR036220">
    <property type="entry name" value="UDP-Glc/GDP-Man_DH_C_sf"/>
</dbReference>
<comment type="catalytic activity">
    <reaction evidence="6">
        <text>UDP-alpha-D-glucose + 2 NAD(+) + H2O = UDP-alpha-D-glucuronate + 2 NADH + 3 H(+)</text>
        <dbReference type="Rhea" id="RHEA:23596"/>
        <dbReference type="ChEBI" id="CHEBI:15377"/>
        <dbReference type="ChEBI" id="CHEBI:15378"/>
        <dbReference type="ChEBI" id="CHEBI:57540"/>
        <dbReference type="ChEBI" id="CHEBI:57945"/>
        <dbReference type="ChEBI" id="CHEBI:58052"/>
        <dbReference type="ChEBI" id="CHEBI:58885"/>
        <dbReference type="EC" id="1.1.1.22"/>
    </reaction>
</comment>
<dbReference type="STRING" id="109264.A0A1F8AC29"/>
<dbReference type="InterPro" id="IPR036291">
    <property type="entry name" value="NAD(P)-bd_dom_sf"/>
</dbReference>
<comment type="caution">
    <text evidence="12">The sequence shown here is derived from an EMBL/GenBank/DDBJ whole genome shotgun (WGS) entry which is preliminary data.</text>
</comment>
<dbReference type="FunFam" id="3.40.50.720:FF:000032">
    <property type="entry name" value="UDP-glucose 6-dehydrogenase"/>
    <property type="match status" value="1"/>
</dbReference>
<dbReference type="GeneID" id="34447437"/>
<feature type="binding site" evidence="8">
    <location>
        <position position="400"/>
    </location>
    <ligand>
        <name>substrate</name>
    </ligand>
</feature>